<gene>
    <name evidence="3" type="ORF">FOVG_09237</name>
</gene>
<proteinExistence type="predicted"/>
<dbReference type="Proteomes" id="UP000030751">
    <property type="component" value="Unassembled WGS sequence"/>
</dbReference>
<evidence type="ECO:0008006" key="4">
    <source>
        <dbReference type="Google" id="ProtNLM"/>
    </source>
</evidence>
<organism evidence="3">
    <name type="scientific">Fusarium oxysporum f. sp. pisi HDV247</name>
    <dbReference type="NCBI Taxonomy" id="1080344"/>
    <lineage>
        <taxon>Eukaryota</taxon>
        <taxon>Fungi</taxon>
        <taxon>Dikarya</taxon>
        <taxon>Ascomycota</taxon>
        <taxon>Pezizomycotina</taxon>
        <taxon>Sordariomycetes</taxon>
        <taxon>Hypocreomycetidae</taxon>
        <taxon>Hypocreales</taxon>
        <taxon>Nectriaceae</taxon>
        <taxon>Fusarium</taxon>
        <taxon>Fusarium oxysporum species complex</taxon>
    </lineage>
</organism>
<sequence length="116" mass="13614">MAWMASSWTSCYLLFWLLCLYSIVQPSPDPSSGDLCSHRSQLSTYRYEIKKTNPHPSNYRSRQRSIVQGRQRGEDQKDSTIYRGWYSKEPRPFSAYMIQGEFKKPLMTVSTNSHHI</sequence>
<evidence type="ECO:0000313" key="3">
    <source>
        <dbReference type="EMBL" id="EXA40380.1"/>
    </source>
</evidence>
<feature type="compositionally biased region" description="Basic and acidic residues" evidence="1">
    <location>
        <begin position="71"/>
        <end position="80"/>
    </location>
</feature>
<feature type="chain" id="PRO_5007737988" description="Secreted protein" evidence="2">
    <location>
        <begin position="27"/>
        <end position="116"/>
    </location>
</feature>
<evidence type="ECO:0000256" key="2">
    <source>
        <dbReference type="SAM" id="SignalP"/>
    </source>
</evidence>
<dbReference type="HOGENOM" id="CLU_2096959_0_0_1"/>
<name>W9PKU0_FUSOX</name>
<feature type="signal peptide" evidence="2">
    <location>
        <begin position="1"/>
        <end position="26"/>
    </location>
</feature>
<protein>
    <recommendedName>
        <fullName evidence="4">Secreted protein</fullName>
    </recommendedName>
</protein>
<dbReference type="EMBL" id="JH650973">
    <property type="protein sequence ID" value="EXA40379.1"/>
    <property type="molecule type" value="Genomic_DNA"/>
</dbReference>
<reference evidence="3" key="2">
    <citation type="submission" date="2012-05" db="EMBL/GenBank/DDBJ databases">
        <title>Annotation of the Genome Sequence of Fusarium oxysporum HDV247.</title>
        <authorList>
            <consortium name="The Broad Institute Genomics Platform"/>
            <person name="Ma L.-J."/>
            <person name="Corby-Kistler H."/>
            <person name="Broz K."/>
            <person name="Gale L.R."/>
            <person name="Jonkers W."/>
            <person name="O'Donnell K."/>
            <person name="Ploetz R."/>
            <person name="Steinberg C."/>
            <person name="Schwartz D.C."/>
            <person name="VanEtten H."/>
            <person name="Zhou S."/>
            <person name="Young S.K."/>
            <person name="Zeng Q."/>
            <person name="Gargeya S."/>
            <person name="Fitzgerald M."/>
            <person name="Abouelleil A."/>
            <person name="Alvarado L."/>
            <person name="Chapman S.B."/>
            <person name="Gainer-Dewar J."/>
            <person name="Goldberg J."/>
            <person name="Griggs A."/>
            <person name="Gujja S."/>
            <person name="Hansen M."/>
            <person name="Howarth C."/>
            <person name="Imamovic A."/>
            <person name="Ireland A."/>
            <person name="Larimer J."/>
            <person name="McCowan C."/>
            <person name="Murphy C."/>
            <person name="Pearson M."/>
            <person name="Poon T.W."/>
            <person name="Priest M."/>
            <person name="Roberts A."/>
            <person name="Saif S."/>
            <person name="Shea T."/>
            <person name="Sykes S."/>
            <person name="Wortman J."/>
            <person name="Nusbaum C."/>
            <person name="Birren B."/>
        </authorList>
    </citation>
    <scope>NUCLEOTIDE SEQUENCE</scope>
    <source>
        <strain evidence="3">HDV247</strain>
    </source>
</reference>
<dbReference type="EMBL" id="JH650973">
    <property type="protein sequence ID" value="EXA40380.1"/>
    <property type="molecule type" value="Genomic_DNA"/>
</dbReference>
<keyword evidence="2" id="KW-0732">Signal</keyword>
<dbReference type="AlphaFoldDB" id="W9PKU0"/>
<evidence type="ECO:0000256" key="1">
    <source>
        <dbReference type="SAM" id="MobiDB-lite"/>
    </source>
</evidence>
<feature type="region of interest" description="Disordered" evidence="1">
    <location>
        <begin position="52"/>
        <end position="80"/>
    </location>
</feature>
<reference evidence="3" key="1">
    <citation type="submission" date="2011-10" db="EMBL/GenBank/DDBJ databases">
        <title>The Genome Sequence of Fusarium oxysporum HDV247.</title>
        <authorList>
            <consortium name="The Broad Institute Genome Sequencing Platform"/>
            <person name="Ma L.-J."/>
            <person name="Gale L.R."/>
            <person name="Schwartz D.C."/>
            <person name="Zhou S."/>
            <person name="Corby-Kistler H."/>
            <person name="Young S.K."/>
            <person name="Zeng Q."/>
            <person name="Gargeya S."/>
            <person name="Fitzgerald M."/>
            <person name="Haas B."/>
            <person name="Abouelleil A."/>
            <person name="Alvarado L."/>
            <person name="Arachchi H.M."/>
            <person name="Berlin A."/>
            <person name="Brown A."/>
            <person name="Chapman S.B."/>
            <person name="Chen Z."/>
            <person name="Dunbar C."/>
            <person name="Freedman E."/>
            <person name="Gearin G."/>
            <person name="Goldberg J."/>
            <person name="Griggs A."/>
            <person name="Gujja S."/>
            <person name="Heiman D."/>
            <person name="Howarth C."/>
            <person name="Larson L."/>
            <person name="Lui A."/>
            <person name="MacDonald P.J.P."/>
            <person name="Montmayeur A."/>
            <person name="Murphy C."/>
            <person name="Neiman D."/>
            <person name="Pearson M."/>
            <person name="Priest M."/>
            <person name="Roberts A."/>
            <person name="Saif S."/>
            <person name="Shea T."/>
            <person name="Shenoy N."/>
            <person name="Sisk P."/>
            <person name="Stolte C."/>
            <person name="Sykes S."/>
            <person name="Wortman J."/>
            <person name="Nusbaum C."/>
            <person name="Birren B."/>
        </authorList>
    </citation>
    <scope>NUCLEOTIDE SEQUENCE [LARGE SCALE GENOMIC DNA]</scope>
    <source>
        <strain evidence="3">HDV247</strain>
    </source>
</reference>
<feature type="compositionally biased region" description="Polar residues" evidence="1">
    <location>
        <begin position="54"/>
        <end position="68"/>
    </location>
</feature>
<accession>W9PKU0</accession>